<feature type="transmembrane region" description="Helical" evidence="5">
    <location>
        <begin position="143"/>
        <end position="162"/>
    </location>
</feature>
<feature type="transmembrane region" description="Helical" evidence="5">
    <location>
        <begin position="361"/>
        <end position="379"/>
    </location>
</feature>
<dbReference type="AlphaFoldDB" id="A0A8T8HWB6"/>
<feature type="transmembrane region" description="Helical" evidence="5">
    <location>
        <begin position="82"/>
        <end position="100"/>
    </location>
</feature>
<dbReference type="PANTHER" id="PTHR23534">
    <property type="entry name" value="MFS PERMEASE"/>
    <property type="match status" value="1"/>
</dbReference>
<evidence type="ECO:0000256" key="3">
    <source>
        <dbReference type="ARBA" id="ARBA00022989"/>
    </source>
</evidence>
<dbReference type="PANTHER" id="PTHR23534:SF1">
    <property type="entry name" value="MAJOR FACILITATOR SUPERFAMILY PROTEIN"/>
    <property type="match status" value="1"/>
</dbReference>
<dbReference type="InterPro" id="IPR020846">
    <property type="entry name" value="MFS_dom"/>
</dbReference>
<keyword evidence="3 5" id="KW-1133">Transmembrane helix</keyword>
<reference evidence="7 10" key="1">
    <citation type="submission" date="2021-01" db="EMBL/GenBank/DDBJ databases">
        <title>Sequencing the genomes of 1000 actinobacteria strains.</title>
        <authorList>
            <person name="Klenk H.-P."/>
        </authorList>
    </citation>
    <scope>NUCLEOTIDE SEQUENCE [LARGE SCALE GENOMIC DNA]</scope>
    <source>
        <strain evidence="7 10">DSM 44581</strain>
    </source>
</reference>
<reference evidence="8" key="2">
    <citation type="submission" date="2021-04" db="EMBL/GenBank/DDBJ databases">
        <title>Saccharothrix algeriensis WGS.</title>
        <authorList>
            <person name="Stuskova K."/>
            <person name="Hakalova E."/>
            <person name="Tebbal A.B."/>
            <person name="Eichmeier A."/>
        </authorList>
    </citation>
    <scope>NUCLEOTIDE SEQUENCE</scope>
    <source>
        <strain evidence="8">NRRL B-24137</strain>
    </source>
</reference>
<keyword evidence="4 5" id="KW-0472">Membrane</keyword>
<dbReference type="EMBL" id="CP072788">
    <property type="protein sequence ID" value="QTR02893.1"/>
    <property type="molecule type" value="Genomic_DNA"/>
</dbReference>
<accession>A0A8T8HWB6</accession>
<dbReference type="Proteomes" id="UP000671828">
    <property type="component" value="Chromosome"/>
</dbReference>
<keyword evidence="2 5" id="KW-0812">Transmembrane</keyword>
<feature type="transmembrane region" description="Helical" evidence="5">
    <location>
        <begin position="270"/>
        <end position="293"/>
    </location>
</feature>
<feature type="domain" description="Major facilitator superfamily (MFS) profile" evidence="6">
    <location>
        <begin position="17"/>
        <end position="416"/>
    </location>
</feature>
<dbReference type="PROSITE" id="PS50850">
    <property type="entry name" value="MFS"/>
    <property type="match status" value="1"/>
</dbReference>
<dbReference type="EMBL" id="JAFBCL010000001">
    <property type="protein sequence ID" value="MBM7814600.1"/>
    <property type="molecule type" value="Genomic_DNA"/>
</dbReference>
<dbReference type="Gene3D" id="1.20.1250.20">
    <property type="entry name" value="MFS general substrate transporter like domains"/>
    <property type="match status" value="2"/>
</dbReference>
<evidence type="ECO:0000256" key="2">
    <source>
        <dbReference type="ARBA" id="ARBA00022692"/>
    </source>
</evidence>
<feature type="transmembrane region" description="Helical" evidence="5">
    <location>
        <begin position="55"/>
        <end position="75"/>
    </location>
</feature>
<feature type="transmembrane region" description="Helical" evidence="5">
    <location>
        <begin position="324"/>
        <end position="349"/>
    </location>
</feature>
<dbReference type="InterPro" id="IPR036259">
    <property type="entry name" value="MFS_trans_sf"/>
</dbReference>
<feature type="transmembrane region" description="Helical" evidence="5">
    <location>
        <begin position="174"/>
        <end position="199"/>
    </location>
</feature>
<evidence type="ECO:0000256" key="5">
    <source>
        <dbReference type="SAM" id="Phobius"/>
    </source>
</evidence>
<evidence type="ECO:0000259" key="6">
    <source>
        <dbReference type="PROSITE" id="PS50850"/>
    </source>
</evidence>
<dbReference type="Proteomes" id="UP001195724">
    <property type="component" value="Unassembled WGS sequence"/>
</dbReference>
<gene>
    <name evidence="8" type="ORF">J7S33_28435</name>
    <name evidence="7" type="ORF">JOE68_005465</name>
</gene>
<evidence type="ECO:0000313" key="7">
    <source>
        <dbReference type="EMBL" id="MBM7814600.1"/>
    </source>
</evidence>
<dbReference type="Pfam" id="PF07690">
    <property type="entry name" value="MFS_1"/>
    <property type="match status" value="1"/>
</dbReference>
<dbReference type="SUPFAM" id="SSF103473">
    <property type="entry name" value="MFS general substrate transporter"/>
    <property type="match status" value="1"/>
</dbReference>
<dbReference type="RefSeq" id="WP_204845226.1">
    <property type="nucleotide sequence ID" value="NZ_JAFBCL010000001.1"/>
</dbReference>
<keyword evidence="10" id="KW-1185">Reference proteome</keyword>
<evidence type="ECO:0000256" key="4">
    <source>
        <dbReference type="ARBA" id="ARBA00023136"/>
    </source>
</evidence>
<proteinExistence type="predicted"/>
<dbReference type="InterPro" id="IPR011701">
    <property type="entry name" value="MFS"/>
</dbReference>
<evidence type="ECO:0000256" key="1">
    <source>
        <dbReference type="ARBA" id="ARBA00004651"/>
    </source>
</evidence>
<protein>
    <submittedName>
        <fullName evidence="7">MFS family permease</fullName>
    </submittedName>
    <submittedName>
        <fullName evidence="8">MFS transporter</fullName>
    </submittedName>
</protein>
<name>A0A8T8HWB6_9PSEU</name>
<dbReference type="GO" id="GO:0005886">
    <property type="term" value="C:plasma membrane"/>
    <property type="evidence" value="ECO:0007669"/>
    <property type="project" value="UniProtKB-SubCell"/>
</dbReference>
<feature type="transmembrane region" description="Helical" evidence="5">
    <location>
        <begin position="239"/>
        <end position="258"/>
    </location>
</feature>
<feature type="transmembrane region" description="Helical" evidence="5">
    <location>
        <begin position="300"/>
        <end position="318"/>
    </location>
</feature>
<evidence type="ECO:0000313" key="8">
    <source>
        <dbReference type="EMBL" id="QTR02893.1"/>
    </source>
</evidence>
<sequence length="422" mass="43008">MPANAVTIDVPAVQRRTIRVLLGTQVIFAVVMAMASPVTALLVQDFTSSPALAGLAQAATIAGGVLAAVPLAELTVRRGRRVGVVSGYLVAGIGAVLVVLGGVAQVFAMVLVGTTLVGAAVAAGLQARFAATDLAEPRHRGRAIGIVVWASTFGGVAGPLLAGPSDKVAQAIGLPVFTGPFLVIALGLALSGAAAFAWLRPDPLLLARSLASGDPQAHRASRLLPTLRLLVRTPEARRAVIAVAVVHAVMVSGMNMASLHLHHGGGSLDVVGFAISAHLAGMFLLSPLFGWLVDRFGARAVLGLGLAMLLLSCLILQATHGHAVTGIVIGLVVLGLGWSAGFVAGSALLTESVDKPSRPHAQGVSDLLMQLAAALAAYPSGAVLDAWGYPWLARLIAVPVVLVAVHLLLTSRSRSRQPAGQT</sequence>
<evidence type="ECO:0000313" key="10">
    <source>
        <dbReference type="Proteomes" id="UP001195724"/>
    </source>
</evidence>
<feature type="transmembrane region" description="Helical" evidence="5">
    <location>
        <begin position="391"/>
        <end position="409"/>
    </location>
</feature>
<comment type="subcellular location">
    <subcellularLocation>
        <location evidence="1">Cell membrane</location>
        <topology evidence="1">Multi-pass membrane protein</topology>
    </subcellularLocation>
</comment>
<organism evidence="8 9">
    <name type="scientific">Saccharothrix algeriensis</name>
    <dbReference type="NCBI Taxonomy" id="173560"/>
    <lineage>
        <taxon>Bacteria</taxon>
        <taxon>Bacillati</taxon>
        <taxon>Actinomycetota</taxon>
        <taxon>Actinomycetes</taxon>
        <taxon>Pseudonocardiales</taxon>
        <taxon>Pseudonocardiaceae</taxon>
        <taxon>Saccharothrix</taxon>
    </lineage>
</organism>
<feature type="transmembrane region" description="Helical" evidence="5">
    <location>
        <begin position="106"/>
        <end position="131"/>
    </location>
</feature>
<evidence type="ECO:0000313" key="9">
    <source>
        <dbReference type="Proteomes" id="UP000671828"/>
    </source>
</evidence>
<feature type="transmembrane region" description="Helical" evidence="5">
    <location>
        <begin position="20"/>
        <end position="43"/>
    </location>
</feature>
<dbReference type="GO" id="GO:0022857">
    <property type="term" value="F:transmembrane transporter activity"/>
    <property type="evidence" value="ECO:0007669"/>
    <property type="project" value="InterPro"/>
</dbReference>